<dbReference type="Proteomes" id="UP001205357">
    <property type="component" value="Unassembled WGS sequence"/>
</dbReference>
<evidence type="ECO:0000256" key="2">
    <source>
        <dbReference type="SAM" id="SignalP"/>
    </source>
</evidence>
<dbReference type="EMBL" id="JALIGE010000067">
    <property type="protein sequence ID" value="MCS2160044.1"/>
    <property type="molecule type" value="Genomic_DNA"/>
</dbReference>
<evidence type="ECO:0000256" key="1">
    <source>
        <dbReference type="SAM" id="Phobius"/>
    </source>
</evidence>
<evidence type="ECO:0000313" key="4">
    <source>
        <dbReference type="Proteomes" id="UP001205357"/>
    </source>
</evidence>
<evidence type="ECO:0008006" key="5">
    <source>
        <dbReference type="Google" id="ProtNLM"/>
    </source>
</evidence>
<keyword evidence="1" id="KW-1133">Transmembrane helix</keyword>
<protein>
    <recommendedName>
        <fullName evidence="5">BatD</fullName>
    </recommendedName>
</protein>
<reference evidence="3 4" key="1">
    <citation type="submission" date="2022-04" db="EMBL/GenBank/DDBJ databases">
        <title>Proposal of a three novel species of Scandinavium, Scandinavium hiltneri, Scandinavium manionii, Scandinavium tedordense.</title>
        <authorList>
            <person name="Maddock D.W."/>
            <person name="Brady C.L."/>
            <person name="Denman S."/>
            <person name="Arnold D."/>
        </authorList>
    </citation>
    <scope>NUCLEOTIDE SEQUENCE [LARGE SCALE GENOMIC DNA]</scope>
    <source>
        <strain evidence="3 4">H11S7</strain>
    </source>
</reference>
<proteinExistence type="predicted"/>
<keyword evidence="4" id="KW-1185">Reference proteome</keyword>
<sequence>MLKKIIILSCLCTFSAFVSASNEDWQANVSLSSVRDPHIAPPKTLVPKQSVQMTATVWMPEKVNWFPQFPDWDMPGATIVSMFMLSPSIERSHGSFTQRGATQNYLLTPLSEGALRLNQTSVTVYPEQKSSPILAFAPISVDVAMPPGAGDIAQFLPATDVKVTQSFYLLAGDKQEQELDADALKGLTLKSGQLIERRILIEAQGIQGKLIPTIPPESQVAEHQSEATDIINYDEFIGGTRTEHWYYSAQHAGTIPLKAVNIRWYDTDTSEFRTSKLDGVILKSAVANTVKPAIQLTLMEKLALLPDKTWRWICFAVAIVGVVVIFHRRMRQLLRKAGQASVQWIKTSPKIQFLWLCLHLMVVGVKNSQSRRHYQYWRLKYLTGKAQHAALAQWSDAAYGASDIRYPGRFRVIRGIIRQRATMKTARFTFWHPCALPPLNGGIFGEADKTVVITNSRQSSSPSVLQTQEML</sequence>
<evidence type="ECO:0000313" key="3">
    <source>
        <dbReference type="EMBL" id="MCS2160044.1"/>
    </source>
</evidence>
<keyword evidence="1" id="KW-0812">Transmembrane</keyword>
<organism evidence="3 4">
    <name type="scientific">Scandinavium hiltneri</name>
    <dbReference type="NCBI Taxonomy" id="2926519"/>
    <lineage>
        <taxon>Bacteria</taxon>
        <taxon>Pseudomonadati</taxon>
        <taxon>Pseudomonadota</taxon>
        <taxon>Gammaproteobacteria</taxon>
        <taxon>Enterobacterales</taxon>
        <taxon>Enterobacteriaceae</taxon>
        <taxon>Scandinavium</taxon>
    </lineage>
</organism>
<feature type="signal peptide" evidence="2">
    <location>
        <begin position="1"/>
        <end position="20"/>
    </location>
</feature>
<feature type="chain" id="PRO_5047450900" description="BatD" evidence="2">
    <location>
        <begin position="21"/>
        <end position="471"/>
    </location>
</feature>
<accession>A0ABT2DWP4</accession>
<name>A0ABT2DWP4_9ENTR</name>
<dbReference type="RefSeq" id="WP_258986569.1">
    <property type="nucleotide sequence ID" value="NZ_JALIGE010000067.1"/>
</dbReference>
<comment type="caution">
    <text evidence="3">The sequence shown here is derived from an EMBL/GenBank/DDBJ whole genome shotgun (WGS) entry which is preliminary data.</text>
</comment>
<keyword evidence="1" id="KW-0472">Membrane</keyword>
<feature type="transmembrane region" description="Helical" evidence="1">
    <location>
        <begin position="309"/>
        <end position="326"/>
    </location>
</feature>
<gene>
    <name evidence="3" type="ORF">MUU47_02665</name>
</gene>
<keyword evidence="2" id="KW-0732">Signal</keyword>